<feature type="chain" id="PRO_5022122755" evidence="1">
    <location>
        <begin position="30"/>
        <end position="327"/>
    </location>
</feature>
<gene>
    <name evidence="2" type="ORF">FO440_11905</name>
</gene>
<dbReference type="Gene3D" id="2.60.40.1120">
    <property type="entry name" value="Carboxypeptidase-like, regulatory domain"/>
    <property type="match status" value="1"/>
</dbReference>
<name>A0A556MKP8_9SPHI</name>
<dbReference type="InterPro" id="IPR008969">
    <property type="entry name" value="CarboxyPept-like_regulatory"/>
</dbReference>
<keyword evidence="3" id="KW-1185">Reference proteome</keyword>
<sequence>MYTDIPVMNYRTLCIAVWLLLSTALQLRAQNTYEGQVIDKTTEIAIPNVTVVLQKTNQATKTSEQGYFKITADAVSENDTLVFSYVGYKTLKLGVKNSGQQLFVTLEPDITQLKEVEINAGKAQDKVLNKFSWVDLSEEGNNKMFIQTHEALARLFEAPQTNSRLINIKIGRRQINWEKLRPEATESKYARFFVHVYAIDSTTRHPGQILLTKELVLLDKAKMITLDLSKEHLIIPGREFFIGIEWINNPFNETVQMLVTNIKERARLNGRVYDQTLSAYWISYQPFLVGYSTNNPRGVIWYKKEDKWMIWNLEPDLEIALSATIRY</sequence>
<keyword evidence="2" id="KW-0645">Protease</keyword>
<evidence type="ECO:0000256" key="1">
    <source>
        <dbReference type="SAM" id="SignalP"/>
    </source>
</evidence>
<dbReference type="AlphaFoldDB" id="A0A556MKP8"/>
<keyword evidence="2" id="KW-0378">Hydrolase</keyword>
<reference evidence="2 3" key="1">
    <citation type="submission" date="2019-07" db="EMBL/GenBank/DDBJ databases">
        <authorList>
            <person name="Huq M.A."/>
        </authorList>
    </citation>
    <scope>NUCLEOTIDE SEQUENCE [LARGE SCALE GENOMIC DNA]</scope>
    <source>
        <strain evidence="2 3">MAH-19</strain>
    </source>
</reference>
<dbReference type="SUPFAM" id="SSF49464">
    <property type="entry name" value="Carboxypeptidase regulatory domain-like"/>
    <property type="match status" value="1"/>
</dbReference>
<accession>A0A556MKP8</accession>
<dbReference type="Proteomes" id="UP000318733">
    <property type="component" value="Unassembled WGS sequence"/>
</dbReference>
<organism evidence="2 3">
    <name type="scientific">Mucilaginibacter corticis</name>
    <dbReference type="NCBI Taxonomy" id="2597670"/>
    <lineage>
        <taxon>Bacteria</taxon>
        <taxon>Pseudomonadati</taxon>
        <taxon>Bacteroidota</taxon>
        <taxon>Sphingobacteriia</taxon>
        <taxon>Sphingobacteriales</taxon>
        <taxon>Sphingobacteriaceae</taxon>
        <taxon>Mucilaginibacter</taxon>
    </lineage>
</organism>
<evidence type="ECO:0000313" key="2">
    <source>
        <dbReference type="EMBL" id="TSJ40453.1"/>
    </source>
</evidence>
<dbReference type="Pfam" id="PF13715">
    <property type="entry name" value="CarbopepD_reg_2"/>
    <property type="match status" value="1"/>
</dbReference>
<dbReference type="OrthoDB" id="634585at2"/>
<keyword evidence="1" id="KW-0732">Signal</keyword>
<protein>
    <submittedName>
        <fullName evidence="2">Carboxypeptidase-like regulatory domain-containing protein</fullName>
    </submittedName>
</protein>
<evidence type="ECO:0000313" key="3">
    <source>
        <dbReference type="Proteomes" id="UP000318733"/>
    </source>
</evidence>
<dbReference type="GO" id="GO:0004180">
    <property type="term" value="F:carboxypeptidase activity"/>
    <property type="evidence" value="ECO:0007669"/>
    <property type="project" value="UniProtKB-KW"/>
</dbReference>
<comment type="caution">
    <text evidence="2">The sequence shown here is derived from an EMBL/GenBank/DDBJ whole genome shotgun (WGS) entry which is preliminary data.</text>
</comment>
<feature type="signal peptide" evidence="1">
    <location>
        <begin position="1"/>
        <end position="29"/>
    </location>
</feature>
<dbReference type="EMBL" id="VLPK01000002">
    <property type="protein sequence ID" value="TSJ40453.1"/>
    <property type="molecule type" value="Genomic_DNA"/>
</dbReference>
<keyword evidence="2" id="KW-0121">Carboxypeptidase</keyword>
<proteinExistence type="predicted"/>